<organism evidence="3 4">
    <name type="scientific">Periconia digitata</name>
    <dbReference type="NCBI Taxonomy" id="1303443"/>
    <lineage>
        <taxon>Eukaryota</taxon>
        <taxon>Fungi</taxon>
        <taxon>Dikarya</taxon>
        <taxon>Ascomycota</taxon>
        <taxon>Pezizomycotina</taxon>
        <taxon>Dothideomycetes</taxon>
        <taxon>Pleosporomycetidae</taxon>
        <taxon>Pleosporales</taxon>
        <taxon>Massarineae</taxon>
        <taxon>Periconiaceae</taxon>
        <taxon>Periconia</taxon>
    </lineage>
</organism>
<evidence type="ECO:0000313" key="4">
    <source>
        <dbReference type="Proteomes" id="UP001152607"/>
    </source>
</evidence>
<accession>A0A9W4U1E1</accession>
<keyword evidence="1" id="KW-0812">Transmembrane</keyword>
<keyword evidence="4" id="KW-1185">Reference proteome</keyword>
<keyword evidence="1" id="KW-1133">Transmembrane helix</keyword>
<gene>
    <name evidence="3" type="ORF">PDIGIT_LOCUS1248</name>
</gene>
<keyword evidence="2" id="KW-0732">Signal</keyword>
<name>A0A9W4U1E1_9PLEO</name>
<proteinExistence type="predicted"/>
<evidence type="ECO:0000256" key="1">
    <source>
        <dbReference type="SAM" id="Phobius"/>
    </source>
</evidence>
<protein>
    <submittedName>
        <fullName evidence="3">Uncharacterized protein</fullName>
    </submittedName>
</protein>
<dbReference type="AlphaFoldDB" id="A0A9W4U1E1"/>
<feature type="transmembrane region" description="Helical" evidence="1">
    <location>
        <begin position="122"/>
        <end position="151"/>
    </location>
</feature>
<comment type="caution">
    <text evidence="3">The sequence shown here is derived from an EMBL/GenBank/DDBJ whole genome shotgun (WGS) entry which is preliminary data.</text>
</comment>
<feature type="signal peptide" evidence="2">
    <location>
        <begin position="1"/>
        <end position="17"/>
    </location>
</feature>
<evidence type="ECO:0000256" key="2">
    <source>
        <dbReference type="SAM" id="SignalP"/>
    </source>
</evidence>
<dbReference type="EMBL" id="CAOQHR010000001">
    <property type="protein sequence ID" value="CAI6258427.1"/>
    <property type="molecule type" value="Genomic_DNA"/>
</dbReference>
<dbReference type="Proteomes" id="UP001152607">
    <property type="component" value="Unassembled WGS sequence"/>
</dbReference>
<dbReference type="OrthoDB" id="3796910at2759"/>
<feature type="chain" id="PRO_5040760212" evidence="2">
    <location>
        <begin position="18"/>
        <end position="196"/>
    </location>
</feature>
<sequence length="196" mass="20018">MRFSAFSVCALAGLSAAGPLGDLNRRADVVSLLTDLYANVQVYTGAINATLETLSPSSSVIEKTAALPQVGEAFNSINTAIKDTTSSISELTPEDAPAEPEKRSVGVVAHPVEKRQVDTATVLLTLIIIEVVATIAGAIAIFGVAALLIYINPVTGSLAALILAVQLILNVVLSSVTILLNTLLAGLALTIGGLGA</sequence>
<reference evidence="3" key="1">
    <citation type="submission" date="2023-01" db="EMBL/GenBank/DDBJ databases">
        <authorList>
            <person name="Van Ghelder C."/>
            <person name="Rancurel C."/>
        </authorList>
    </citation>
    <scope>NUCLEOTIDE SEQUENCE</scope>
    <source>
        <strain evidence="3">CNCM I-4278</strain>
    </source>
</reference>
<keyword evidence="1" id="KW-0472">Membrane</keyword>
<evidence type="ECO:0000313" key="3">
    <source>
        <dbReference type="EMBL" id="CAI6258427.1"/>
    </source>
</evidence>